<dbReference type="AlphaFoldDB" id="A0A379B2E9"/>
<feature type="domain" description="PTS EIIB type-2" evidence="3">
    <location>
        <begin position="2"/>
        <end position="91"/>
    </location>
</feature>
<sequence length="94" mass="10474">MLKIRTVCGNGIGSSLFCAGKIREILEEEGIKADVESVDFSGAPSHKADLYITVKELAKQFDPKFKVAIIRSYTNSKKLREDVLDIIKELNENS</sequence>
<dbReference type="GO" id="GO:0008982">
    <property type="term" value="F:protein-N(PI)-phosphohistidine-sugar phosphotransferase activity"/>
    <property type="evidence" value="ECO:0007669"/>
    <property type="project" value="InterPro"/>
</dbReference>
<keyword evidence="5" id="KW-1185">Reference proteome</keyword>
<dbReference type="Gene3D" id="3.40.50.2300">
    <property type="match status" value="1"/>
</dbReference>
<dbReference type="SUPFAM" id="SSF52794">
    <property type="entry name" value="PTS system IIB component-like"/>
    <property type="match status" value="1"/>
</dbReference>
<dbReference type="InterPro" id="IPR013011">
    <property type="entry name" value="PTS_EIIB_2"/>
</dbReference>
<keyword evidence="1 4" id="KW-0808">Transferase</keyword>
<dbReference type="OrthoDB" id="6603449at2"/>
<dbReference type="GO" id="GO:0009401">
    <property type="term" value="P:phosphoenolpyruvate-dependent sugar phosphotransferase system"/>
    <property type="evidence" value="ECO:0007669"/>
    <property type="project" value="UniProtKB-KW"/>
</dbReference>
<dbReference type="EC" id="2.7.1.-" evidence="4"/>
<dbReference type="Proteomes" id="UP000254280">
    <property type="component" value="Unassembled WGS sequence"/>
</dbReference>
<keyword evidence="2" id="KW-0598">Phosphotransferase system</keyword>
<dbReference type="EMBL" id="UGSS01000002">
    <property type="protein sequence ID" value="SUB32479.1"/>
    <property type="molecule type" value="Genomic_DNA"/>
</dbReference>
<accession>A0A379B2E9</accession>
<evidence type="ECO:0000259" key="3">
    <source>
        <dbReference type="PROSITE" id="PS51099"/>
    </source>
</evidence>
<proteinExistence type="predicted"/>
<evidence type="ECO:0000313" key="5">
    <source>
        <dbReference type="Proteomes" id="UP000254280"/>
    </source>
</evidence>
<organism evidence="4 5">
    <name type="scientific">[Pasteurella] mairii</name>
    <dbReference type="NCBI Taxonomy" id="757"/>
    <lineage>
        <taxon>Bacteria</taxon>
        <taxon>Pseudomonadati</taxon>
        <taxon>Pseudomonadota</taxon>
        <taxon>Gammaproteobacteria</taxon>
        <taxon>Pasteurellales</taxon>
        <taxon>Pasteurellaceae</taxon>
    </lineage>
</organism>
<reference evidence="4 5" key="1">
    <citation type="submission" date="2018-06" db="EMBL/GenBank/DDBJ databases">
        <authorList>
            <consortium name="Pathogen Informatics"/>
            <person name="Doyle S."/>
        </authorList>
    </citation>
    <scope>NUCLEOTIDE SEQUENCE [LARGE SCALE GENOMIC DNA]</scope>
    <source>
        <strain evidence="4 5">NCTC10699</strain>
    </source>
</reference>
<gene>
    <name evidence="4" type="primary">ulaB</name>
    <name evidence="4" type="ORF">NCTC10699_00059</name>
</gene>
<evidence type="ECO:0000256" key="1">
    <source>
        <dbReference type="ARBA" id="ARBA00022679"/>
    </source>
</evidence>
<dbReference type="CDD" id="cd05563">
    <property type="entry name" value="PTS_IIB_ascorbate"/>
    <property type="match status" value="1"/>
</dbReference>
<dbReference type="Pfam" id="PF02302">
    <property type="entry name" value="PTS_IIB"/>
    <property type="match status" value="1"/>
</dbReference>
<name>A0A379B2E9_9PAST</name>
<protein>
    <submittedName>
        <fullName evidence="4">Ascorbate-specific phosphotransferase enzyme IIB component</fullName>
        <ecNumber evidence="4">2.7.1.-</ecNumber>
    </submittedName>
</protein>
<evidence type="ECO:0000256" key="2">
    <source>
        <dbReference type="ARBA" id="ARBA00022683"/>
    </source>
</evidence>
<dbReference type="InterPro" id="IPR036095">
    <property type="entry name" value="PTS_EIIB-like_sf"/>
</dbReference>
<dbReference type="PROSITE" id="PS51099">
    <property type="entry name" value="PTS_EIIB_TYPE_2"/>
    <property type="match status" value="1"/>
</dbReference>
<dbReference type="InterPro" id="IPR003501">
    <property type="entry name" value="PTS_EIIB_2/3"/>
</dbReference>
<evidence type="ECO:0000313" key="4">
    <source>
        <dbReference type="EMBL" id="SUB32479.1"/>
    </source>
</evidence>